<keyword evidence="4 9" id="KW-0812">Transmembrane</keyword>
<evidence type="ECO:0000313" key="10">
    <source>
        <dbReference type="EMBL" id="CAL8132836.1"/>
    </source>
</evidence>
<evidence type="ECO:0000256" key="2">
    <source>
        <dbReference type="ARBA" id="ARBA00006459"/>
    </source>
</evidence>
<dbReference type="PANTHER" id="PTHR11616:SF182">
    <property type="entry name" value="TRANSPORTER"/>
    <property type="match status" value="1"/>
</dbReference>
<keyword evidence="11" id="KW-1185">Reference proteome</keyword>
<evidence type="ECO:0000313" key="11">
    <source>
        <dbReference type="Proteomes" id="UP001642540"/>
    </source>
</evidence>
<dbReference type="SUPFAM" id="SSF161070">
    <property type="entry name" value="SNF-like"/>
    <property type="match status" value="1"/>
</dbReference>
<dbReference type="InterPro" id="IPR000175">
    <property type="entry name" value="Na/ntran_symport"/>
</dbReference>
<reference evidence="10 11" key="1">
    <citation type="submission" date="2024-08" db="EMBL/GenBank/DDBJ databases">
        <authorList>
            <person name="Cucini C."/>
            <person name="Frati F."/>
        </authorList>
    </citation>
    <scope>NUCLEOTIDE SEQUENCE [LARGE SCALE GENOMIC DNA]</scope>
</reference>
<feature type="region of interest" description="Disordered" evidence="8">
    <location>
        <begin position="1"/>
        <end position="26"/>
    </location>
</feature>
<keyword evidence="5" id="KW-0769">Symport</keyword>
<dbReference type="Proteomes" id="UP001642540">
    <property type="component" value="Unassembled WGS sequence"/>
</dbReference>
<accession>A0ABP1RQ29</accession>
<feature type="transmembrane region" description="Helical" evidence="9">
    <location>
        <begin position="556"/>
        <end position="580"/>
    </location>
</feature>
<comment type="subcellular location">
    <subcellularLocation>
        <location evidence="1">Membrane</location>
        <topology evidence="1">Multi-pass membrane protein</topology>
    </subcellularLocation>
</comment>
<feature type="transmembrane region" description="Helical" evidence="9">
    <location>
        <begin position="41"/>
        <end position="58"/>
    </location>
</feature>
<name>A0ABP1RQ29_9HEXA</name>
<dbReference type="PRINTS" id="PR00176">
    <property type="entry name" value="NANEUSMPORT"/>
</dbReference>
<feature type="transmembrane region" description="Helical" evidence="9">
    <location>
        <begin position="508"/>
        <end position="527"/>
    </location>
</feature>
<feature type="transmembrane region" description="Helical" evidence="9">
    <location>
        <begin position="272"/>
        <end position="297"/>
    </location>
</feature>
<feature type="transmembrane region" description="Helical" evidence="9">
    <location>
        <begin position="70"/>
        <end position="90"/>
    </location>
</feature>
<evidence type="ECO:0000256" key="3">
    <source>
        <dbReference type="ARBA" id="ARBA00022448"/>
    </source>
</evidence>
<dbReference type="EMBL" id="CAXLJM020000094">
    <property type="protein sequence ID" value="CAL8132836.1"/>
    <property type="molecule type" value="Genomic_DNA"/>
</dbReference>
<feature type="transmembrane region" description="Helical" evidence="9">
    <location>
        <begin position="396"/>
        <end position="421"/>
    </location>
</feature>
<evidence type="ECO:0000256" key="6">
    <source>
        <dbReference type="ARBA" id="ARBA00022989"/>
    </source>
</evidence>
<sequence>MSFSSSDSSSGAPSIDIDIESPRNGSQTEMLEKRGTWASKIPYVLTLIGYTIGFGDVWRFPHIVHSNGGVAFLIPYLIMLFLEGIPLFLVELSIGQRMRTGAAGAFSQISPFLGGIGLTTGVLCYVVGFYYNTLSAWVLAYLFESFRSELPWKNCTTATANQGPDAFRECELSGQASKYYWYANLLKISSGIEDKGEFNWYMAICLVIVWVIIWLIILNGIKTVQVIVYVTATLPIITFMCVLVANHFLEGWEYAYTILWKPDWTVLYDPSVWLVAATQTFFSLGLAFGSLIVFASFMPARNDCYKDAVNVSLINTVISLMAALAIFPVLGSQGYLQFKACEAQQQLINVDEASTPIKCDLEEFVQNSGEGTGLLFIAFAEAANQMPWFPPFWSAFFFFALYAIGINSTFGTIEGAVMTIVDMGLFPKTPRWILTSVVCGSLMGLSMVFASGWGYYILDYFDTYTANWSLLVVAFLEVVSVSWVYGLARFSYDLKLMTGRKPGKFMMICLRFISPVIIVVLLISSVYKEFTSDSGFSYDRYDKEKGDIERNPYPGYVVAIGFLLLMICLVFIPLQAFFAWRKKSLLKSYFETVSDFPEDELREERGLGNNATNNSITNLFDKIEMFIIGKGSIDRLEKYLAKPKKNKS</sequence>
<dbReference type="PROSITE" id="PS50267">
    <property type="entry name" value="NA_NEUROTRAN_SYMP_3"/>
    <property type="match status" value="1"/>
</dbReference>
<feature type="transmembrane region" description="Helical" evidence="9">
    <location>
        <begin position="433"/>
        <end position="456"/>
    </location>
</feature>
<feature type="transmembrane region" description="Helical" evidence="9">
    <location>
        <begin position="200"/>
        <end position="219"/>
    </location>
</feature>
<feature type="transmembrane region" description="Helical" evidence="9">
    <location>
        <begin position="309"/>
        <end position="330"/>
    </location>
</feature>
<dbReference type="InterPro" id="IPR037272">
    <property type="entry name" value="SNS_sf"/>
</dbReference>
<comment type="similarity">
    <text evidence="2">Belongs to the sodium:neurotransmitter symporter (SNF) (TC 2.A.22) family.</text>
</comment>
<evidence type="ECO:0000256" key="5">
    <source>
        <dbReference type="ARBA" id="ARBA00022847"/>
    </source>
</evidence>
<evidence type="ECO:0008006" key="12">
    <source>
        <dbReference type="Google" id="ProtNLM"/>
    </source>
</evidence>
<evidence type="ECO:0000256" key="9">
    <source>
        <dbReference type="SAM" id="Phobius"/>
    </source>
</evidence>
<feature type="compositionally biased region" description="Low complexity" evidence="8">
    <location>
        <begin position="1"/>
        <end position="16"/>
    </location>
</feature>
<evidence type="ECO:0000256" key="8">
    <source>
        <dbReference type="SAM" id="MobiDB-lite"/>
    </source>
</evidence>
<evidence type="ECO:0000256" key="4">
    <source>
        <dbReference type="ARBA" id="ARBA00022692"/>
    </source>
</evidence>
<organism evidence="10 11">
    <name type="scientific">Orchesella dallaii</name>
    <dbReference type="NCBI Taxonomy" id="48710"/>
    <lineage>
        <taxon>Eukaryota</taxon>
        <taxon>Metazoa</taxon>
        <taxon>Ecdysozoa</taxon>
        <taxon>Arthropoda</taxon>
        <taxon>Hexapoda</taxon>
        <taxon>Collembola</taxon>
        <taxon>Entomobryomorpha</taxon>
        <taxon>Entomobryoidea</taxon>
        <taxon>Orchesellidae</taxon>
        <taxon>Orchesellinae</taxon>
        <taxon>Orchesella</taxon>
    </lineage>
</organism>
<keyword evidence="3" id="KW-0813">Transport</keyword>
<comment type="caution">
    <text evidence="10">The sequence shown here is derived from an EMBL/GenBank/DDBJ whole genome shotgun (WGS) entry which is preliminary data.</text>
</comment>
<protein>
    <recommendedName>
        <fullName evidence="12">Transporter</fullName>
    </recommendedName>
</protein>
<dbReference type="Pfam" id="PF00209">
    <property type="entry name" value="SNF"/>
    <property type="match status" value="1"/>
</dbReference>
<evidence type="ECO:0000256" key="7">
    <source>
        <dbReference type="ARBA" id="ARBA00023136"/>
    </source>
</evidence>
<proteinExistence type="inferred from homology"/>
<evidence type="ECO:0000256" key="1">
    <source>
        <dbReference type="ARBA" id="ARBA00004141"/>
    </source>
</evidence>
<feature type="transmembrane region" description="Helical" evidence="9">
    <location>
        <begin position="111"/>
        <end position="131"/>
    </location>
</feature>
<dbReference type="NCBIfam" id="NF037979">
    <property type="entry name" value="Na_transp"/>
    <property type="match status" value="1"/>
</dbReference>
<dbReference type="PANTHER" id="PTHR11616">
    <property type="entry name" value="SODIUM/CHLORIDE DEPENDENT TRANSPORTER"/>
    <property type="match status" value="1"/>
</dbReference>
<feature type="transmembrane region" description="Helical" evidence="9">
    <location>
        <begin position="468"/>
        <end position="488"/>
    </location>
</feature>
<keyword evidence="6 9" id="KW-1133">Transmembrane helix</keyword>
<gene>
    <name evidence="10" type="ORF">ODALV1_LOCUS24783</name>
</gene>
<feature type="transmembrane region" description="Helical" evidence="9">
    <location>
        <begin position="226"/>
        <end position="249"/>
    </location>
</feature>
<keyword evidence="7 9" id="KW-0472">Membrane</keyword>